<keyword evidence="1" id="KW-1133">Transmembrane helix</keyword>
<dbReference type="EMBL" id="JBEAAL010000001">
    <property type="protein sequence ID" value="MEQ1403864.1"/>
    <property type="molecule type" value="Genomic_DNA"/>
</dbReference>
<dbReference type="RefSeq" id="WP_348862166.1">
    <property type="nucleotide sequence ID" value="NZ_JBEAAL010000001.1"/>
</dbReference>
<keyword evidence="1" id="KW-0812">Transmembrane</keyword>
<accession>A0ABV0LYP1</accession>
<keyword evidence="1" id="KW-0472">Membrane</keyword>
<keyword evidence="3" id="KW-1185">Reference proteome</keyword>
<evidence type="ECO:0000313" key="3">
    <source>
        <dbReference type="Proteomes" id="UP001496627"/>
    </source>
</evidence>
<dbReference type="Proteomes" id="UP001496627">
    <property type="component" value="Unassembled WGS sequence"/>
</dbReference>
<proteinExistence type="predicted"/>
<organism evidence="2 3">
    <name type="scientific">Neorhizobium phenanthreniclasticum</name>
    <dbReference type="NCBI Taxonomy" id="3157917"/>
    <lineage>
        <taxon>Bacteria</taxon>
        <taxon>Pseudomonadati</taxon>
        <taxon>Pseudomonadota</taxon>
        <taxon>Alphaproteobacteria</taxon>
        <taxon>Hyphomicrobiales</taxon>
        <taxon>Rhizobiaceae</taxon>
        <taxon>Rhizobium/Agrobacterium group</taxon>
        <taxon>Neorhizobium</taxon>
    </lineage>
</organism>
<comment type="caution">
    <text evidence="2">The sequence shown here is derived from an EMBL/GenBank/DDBJ whole genome shotgun (WGS) entry which is preliminary data.</text>
</comment>
<name>A0ABV0LYP1_9HYPH</name>
<feature type="transmembrane region" description="Helical" evidence="1">
    <location>
        <begin position="59"/>
        <end position="78"/>
    </location>
</feature>
<protein>
    <submittedName>
        <fullName evidence="2">Uncharacterized protein</fullName>
    </submittedName>
</protein>
<reference evidence="2 3" key="1">
    <citation type="submission" date="2024-05" db="EMBL/GenBank/DDBJ databases">
        <title>Neorhizobium sp. Rsf11, a plant growth promoting and heavy metal resistant PAH-degrader.</title>
        <authorList>
            <person name="Golubev S.N."/>
            <person name="Muratova A.Y."/>
            <person name="Markelova M.I."/>
        </authorList>
    </citation>
    <scope>NUCLEOTIDE SEQUENCE [LARGE SCALE GENOMIC DNA]</scope>
    <source>
        <strain evidence="2 3">Rsf11</strain>
    </source>
</reference>
<evidence type="ECO:0000313" key="2">
    <source>
        <dbReference type="EMBL" id="MEQ1403864.1"/>
    </source>
</evidence>
<gene>
    <name evidence="2" type="ORF">ABK249_02865</name>
</gene>
<evidence type="ECO:0000256" key="1">
    <source>
        <dbReference type="SAM" id="Phobius"/>
    </source>
</evidence>
<sequence length="79" mass="8729">MSTVVAFPKAALRAPRHDRFISNTREDVEAAVAADPNEQTPRTLADILQERVGIWNDVIAFWLLAAIIFCLGFFAATVV</sequence>